<keyword evidence="3" id="KW-1185">Reference proteome</keyword>
<dbReference type="AlphaFoldDB" id="A0A2W0HAJ6"/>
<comment type="caution">
    <text evidence="2">The sequence shown here is derived from an EMBL/GenBank/DDBJ whole genome shotgun (WGS) entry which is preliminary data.</text>
</comment>
<dbReference type="SUPFAM" id="SSF140423">
    <property type="entry name" value="MW0975(SA0943)-like"/>
    <property type="match status" value="1"/>
</dbReference>
<protein>
    <recommendedName>
        <fullName evidence="4">Cell-wall binding lipoprotein</fullName>
    </recommendedName>
</protein>
<reference evidence="2 3" key="1">
    <citation type="submission" date="2017-10" db="EMBL/GenBank/DDBJ databases">
        <title>Bacillus sp. nov., a halophilic bacterium isolated from a Yangshapao Lake.</title>
        <authorList>
            <person name="Wang H."/>
        </authorList>
    </citation>
    <scope>NUCLEOTIDE SEQUENCE [LARGE SCALE GENOMIC DNA]</scope>
    <source>
        <strain evidence="2 3">YSP-3</strain>
    </source>
</reference>
<gene>
    <name evidence="2" type="ORF">CR205_04320</name>
</gene>
<dbReference type="Gene3D" id="1.20.120.570">
    <property type="entry name" value="YkyA-like"/>
    <property type="match status" value="1"/>
</dbReference>
<feature type="chain" id="PRO_5016043296" description="Cell-wall binding lipoprotein" evidence="1">
    <location>
        <begin position="26"/>
        <end position="215"/>
    </location>
</feature>
<evidence type="ECO:0000313" key="2">
    <source>
        <dbReference type="EMBL" id="PYZ97826.1"/>
    </source>
</evidence>
<dbReference type="EMBL" id="PDOF01000001">
    <property type="protein sequence ID" value="PYZ97826.1"/>
    <property type="molecule type" value="Genomic_DNA"/>
</dbReference>
<name>A0A2W0HAJ6_9BACI</name>
<dbReference type="Pfam" id="PF10368">
    <property type="entry name" value="YkyA"/>
    <property type="match status" value="1"/>
</dbReference>
<organism evidence="2 3">
    <name type="scientific">Alteribacter lacisalsi</name>
    <dbReference type="NCBI Taxonomy" id="2045244"/>
    <lineage>
        <taxon>Bacteria</taxon>
        <taxon>Bacillati</taxon>
        <taxon>Bacillota</taxon>
        <taxon>Bacilli</taxon>
        <taxon>Bacillales</taxon>
        <taxon>Bacillaceae</taxon>
        <taxon>Alteribacter</taxon>
    </lineage>
</organism>
<feature type="signal peptide" evidence="1">
    <location>
        <begin position="1"/>
        <end position="25"/>
    </location>
</feature>
<evidence type="ECO:0008006" key="4">
    <source>
        <dbReference type="Google" id="ProtNLM"/>
    </source>
</evidence>
<evidence type="ECO:0000256" key="1">
    <source>
        <dbReference type="SAM" id="SignalP"/>
    </source>
</evidence>
<sequence length="215" mass="24912">MKKGLMTLGSIGLAALLTGCFGSNAAMDMHEHLENAVEKEQVFQEQQSPLTEAETREHELYSEMLEMTEVEDIEPLSEEAVESAEERRSIIEIEKESIDDAYNEFQEVTGYLDDLEEEARPAAEDMIAAMDARYEAYQDLYDEYMETIDLDIELYNMITQEELTREELQDQHDLVNDAYSRVNSLNSEFNKRTQEYNEAKRTFYQEADLNVEEPA</sequence>
<dbReference type="PROSITE" id="PS51257">
    <property type="entry name" value="PROKAR_LIPOPROTEIN"/>
    <property type="match status" value="1"/>
</dbReference>
<evidence type="ECO:0000313" key="3">
    <source>
        <dbReference type="Proteomes" id="UP000248066"/>
    </source>
</evidence>
<dbReference type="OrthoDB" id="2576511at2"/>
<keyword evidence="1" id="KW-0732">Signal</keyword>
<dbReference type="InterPro" id="IPR036785">
    <property type="entry name" value="YkyA-like_sf"/>
</dbReference>
<dbReference type="RefSeq" id="WP_110517301.1">
    <property type="nucleotide sequence ID" value="NZ_PDOF01000001.1"/>
</dbReference>
<accession>A0A2W0HAJ6</accession>
<dbReference type="InterPro" id="IPR019454">
    <property type="entry name" value="Lipoprot_YkyA-like"/>
</dbReference>
<dbReference type="Proteomes" id="UP000248066">
    <property type="component" value="Unassembled WGS sequence"/>
</dbReference>
<proteinExistence type="predicted"/>